<dbReference type="OrthoDB" id="9801669at2"/>
<dbReference type="GO" id="GO:0008999">
    <property type="term" value="F:protein-N-terminal-alanine acetyltransferase activity"/>
    <property type="evidence" value="ECO:0007669"/>
    <property type="project" value="TreeGrafter"/>
</dbReference>
<organism evidence="5 6">
    <name type="scientific">Shewanella atlantica</name>
    <dbReference type="NCBI Taxonomy" id="271099"/>
    <lineage>
        <taxon>Bacteria</taxon>
        <taxon>Pseudomonadati</taxon>
        <taxon>Pseudomonadota</taxon>
        <taxon>Gammaproteobacteria</taxon>
        <taxon>Alteromonadales</taxon>
        <taxon>Shewanellaceae</taxon>
        <taxon>Shewanella</taxon>
    </lineage>
</organism>
<reference evidence="5 6" key="1">
    <citation type="submission" date="2018-12" db="EMBL/GenBank/DDBJ databases">
        <authorList>
            <person name="Yu L."/>
        </authorList>
    </citation>
    <scope>NUCLEOTIDE SEQUENCE [LARGE SCALE GENOMIC DNA]</scope>
    <source>
        <strain evidence="5 6">HAW-EB5</strain>
    </source>
</reference>
<keyword evidence="2" id="KW-0012">Acyltransferase</keyword>
<keyword evidence="1 5" id="KW-0808">Transferase</keyword>
<sequence>MFTIPRIKTKRTMLTILQYYEYQLLIDYYQKNSAHLAPWEPQREPEYFNPTQVKRRLLESNELFAVGGAVHFVAFALDEHACSGSDENRSEIIAVCNFTNVIKGSFQACNLGYSIAGEHQGKGLMKEILTAGIGYMFTELNLHRIMANYIPTNTRSGQLLSSLGFEEEGLAKSYLKIAGQWRDHCLTSKINHEYSDSGG</sequence>
<dbReference type="PANTHER" id="PTHR43792:SF8">
    <property type="entry name" value="[RIBOSOMAL PROTEIN US5]-ALANINE N-ACETYLTRANSFERASE"/>
    <property type="match status" value="1"/>
</dbReference>
<dbReference type="InterPro" id="IPR000182">
    <property type="entry name" value="GNAT_dom"/>
</dbReference>
<dbReference type="PANTHER" id="PTHR43792">
    <property type="entry name" value="GNAT FAMILY, PUTATIVE (AFU_ORTHOLOGUE AFUA_3G00765)-RELATED-RELATED"/>
    <property type="match status" value="1"/>
</dbReference>
<keyword evidence="6" id="KW-1185">Reference proteome</keyword>
<dbReference type="InterPro" id="IPR051531">
    <property type="entry name" value="N-acetyltransferase"/>
</dbReference>
<evidence type="ECO:0000256" key="3">
    <source>
        <dbReference type="ARBA" id="ARBA00038502"/>
    </source>
</evidence>
<evidence type="ECO:0000256" key="1">
    <source>
        <dbReference type="ARBA" id="ARBA00022679"/>
    </source>
</evidence>
<dbReference type="InterPro" id="IPR016181">
    <property type="entry name" value="Acyl_CoA_acyltransferase"/>
</dbReference>
<comment type="caution">
    <text evidence="5">The sequence shown here is derived from an EMBL/GenBank/DDBJ whole genome shotgun (WGS) entry which is preliminary data.</text>
</comment>
<dbReference type="Proteomes" id="UP000282060">
    <property type="component" value="Unassembled WGS sequence"/>
</dbReference>
<name>A0A3S0KK75_9GAMM</name>
<dbReference type="Gene3D" id="3.40.630.30">
    <property type="match status" value="1"/>
</dbReference>
<comment type="similarity">
    <text evidence="3">Belongs to the acetyltransferase family. RimJ subfamily.</text>
</comment>
<evidence type="ECO:0000313" key="6">
    <source>
        <dbReference type="Proteomes" id="UP000282060"/>
    </source>
</evidence>
<evidence type="ECO:0000313" key="5">
    <source>
        <dbReference type="EMBL" id="RTR32793.1"/>
    </source>
</evidence>
<dbReference type="EMBL" id="RXNV01000003">
    <property type="protein sequence ID" value="RTR32793.1"/>
    <property type="molecule type" value="Genomic_DNA"/>
</dbReference>
<feature type="domain" description="N-acetyltransferase" evidence="4">
    <location>
        <begin position="49"/>
        <end position="166"/>
    </location>
</feature>
<accession>A0A3S0KK75</accession>
<dbReference type="GO" id="GO:0005737">
    <property type="term" value="C:cytoplasm"/>
    <property type="evidence" value="ECO:0007669"/>
    <property type="project" value="TreeGrafter"/>
</dbReference>
<dbReference type="RefSeq" id="WP_126505697.1">
    <property type="nucleotide sequence ID" value="NZ_RXNV01000003.1"/>
</dbReference>
<proteinExistence type="inferred from homology"/>
<gene>
    <name evidence="5" type="ORF">EKG39_10510</name>
</gene>
<dbReference type="Pfam" id="PF13302">
    <property type="entry name" value="Acetyltransf_3"/>
    <property type="match status" value="1"/>
</dbReference>
<dbReference type="SUPFAM" id="SSF55729">
    <property type="entry name" value="Acyl-CoA N-acyltransferases (Nat)"/>
    <property type="match status" value="1"/>
</dbReference>
<evidence type="ECO:0000259" key="4">
    <source>
        <dbReference type="Pfam" id="PF13302"/>
    </source>
</evidence>
<evidence type="ECO:0000256" key="2">
    <source>
        <dbReference type="ARBA" id="ARBA00023315"/>
    </source>
</evidence>
<dbReference type="AlphaFoldDB" id="A0A3S0KK75"/>
<protein>
    <submittedName>
        <fullName evidence="5">GNAT family N-acetyltransferase</fullName>
    </submittedName>
</protein>